<accession>A0A0H4IXP1</accession>
<dbReference type="AlphaFoldDB" id="A0A0H4IXP1"/>
<dbReference type="InterPro" id="IPR020568">
    <property type="entry name" value="Ribosomal_Su5_D2-typ_SF"/>
</dbReference>
<dbReference type="PANTHER" id="PTHR16301:SF20">
    <property type="entry name" value="IMPACT FAMILY MEMBER YIGZ"/>
    <property type="match status" value="1"/>
</dbReference>
<dbReference type="SUPFAM" id="SSF54980">
    <property type="entry name" value="EF-G C-terminal domain-like"/>
    <property type="match status" value="1"/>
</dbReference>
<feature type="domain" description="Impact N-terminal" evidence="2">
    <location>
        <begin position="17"/>
        <end position="123"/>
    </location>
</feature>
<dbReference type="InterPro" id="IPR020569">
    <property type="entry name" value="UPF0029_Impact_CS"/>
</dbReference>
<dbReference type="InterPro" id="IPR001498">
    <property type="entry name" value="Impact_N"/>
</dbReference>
<evidence type="ECO:0000313" key="4">
    <source>
        <dbReference type="Proteomes" id="UP000066549"/>
    </source>
</evidence>
<dbReference type="InterPro" id="IPR035647">
    <property type="entry name" value="EFG_III/V"/>
</dbReference>
<gene>
    <name evidence="3" type="ORF">VI33_00515</name>
</gene>
<dbReference type="Proteomes" id="UP000066549">
    <property type="component" value="Chromosome"/>
</dbReference>
<dbReference type="InterPro" id="IPR036956">
    <property type="entry name" value="Impact_N_sf"/>
</dbReference>
<evidence type="ECO:0000313" key="3">
    <source>
        <dbReference type="EMBL" id="AKO65289.1"/>
    </source>
</evidence>
<dbReference type="PATRIC" id="fig|1623450.3.peg.105"/>
<dbReference type="SUPFAM" id="SSF54211">
    <property type="entry name" value="Ribosomal protein S5 domain 2-like"/>
    <property type="match status" value="1"/>
</dbReference>
<protein>
    <recommendedName>
        <fullName evidence="2">Impact N-terminal domain-containing protein</fullName>
    </recommendedName>
</protein>
<dbReference type="Pfam" id="PF01205">
    <property type="entry name" value="Impact_N"/>
    <property type="match status" value="1"/>
</dbReference>
<organism evidence="3 4">
    <name type="scientific">Methylophilales bacterium MBRS-H7</name>
    <dbReference type="NCBI Taxonomy" id="1623450"/>
    <lineage>
        <taxon>Bacteria</taxon>
        <taxon>Pseudomonadati</taxon>
        <taxon>Pseudomonadota</taxon>
        <taxon>Betaproteobacteria</taxon>
        <taxon>Nitrosomonadales</taxon>
        <taxon>OM43 clade</taxon>
    </lineage>
</organism>
<dbReference type="GO" id="GO:0006446">
    <property type="term" value="P:regulation of translational initiation"/>
    <property type="evidence" value="ECO:0007669"/>
    <property type="project" value="TreeGrafter"/>
</dbReference>
<keyword evidence="4" id="KW-1185">Reference proteome</keyword>
<dbReference type="GO" id="GO:0005737">
    <property type="term" value="C:cytoplasm"/>
    <property type="evidence" value="ECO:0007669"/>
    <property type="project" value="TreeGrafter"/>
</dbReference>
<dbReference type="PANTHER" id="PTHR16301">
    <property type="entry name" value="IMPACT-RELATED"/>
    <property type="match status" value="1"/>
</dbReference>
<dbReference type="Gene3D" id="3.30.230.30">
    <property type="entry name" value="Impact, N-terminal domain"/>
    <property type="match status" value="1"/>
</dbReference>
<evidence type="ECO:0000259" key="2">
    <source>
        <dbReference type="Pfam" id="PF01205"/>
    </source>
</evidence>
<name>A0A0H4IXP1_9PROT</name>
<dbReference type="EMBL" id="CP011002">
    <property type="protein sequence ID" value="AKO65289.1"/>
    <property type="molecule type" value="Genomic_DNA"/>
</dbReference>
<reference evidence="3 4" key="1">
    <citation type="submission" date="2015-03" db="EMBL/GenBank/DDBJ databases">
        <title>Comparative analysis of the OM43 clade including a novel species from Red Sea uncovers genomic and metabolic diversity among marine methylotrophs.</title>
        <authorList>
            <person name="Jimenez-Infante F."/>
            <person name="Ngugi D.K."/>
            <person name="Vinu M."/>
            <person name="Alam I."/>
            <person name="Kamau A."/>
            <person name="Blom J."/>
            <person name="Bajic V.B."/>
            <person name="Stingl U."/>
        </authorList>
    </citation>
    <scope>NUCLEOTIDE SEQUENCE [LARGE SCALE GENOMIC DNA]</scope>
    <source>
        <strain evidence="3 4">MBRSH7</strain>
    </source>
</reference>
<dbReference type="InterPro" id="IPR023582">
    <property type="entry name" value="Impact"/>
</dbReference>
<sequence>MVVVERETGFKETVVNKSKFLSQVIPCDNLSSLKKKLARLWKEPFGNASHIVYALRTKNEHGIDAYFSDDGEPSGTAGKPLLNILEGRAMINTAVLVVRYYGGINLGTGGLVKAYSEAAQMALDMGKFIQYVEYNFFKIVIKYNILEQFIKLVSKIKGEVIKKEFDDNVTLHFKLPKGEERQLDSFLNSNQLDMIHV</sequence>
<dbReference type="OrthoDB" id="9813771at2"/>
<dbReference type="GO" id="GO:0017111">
    <property type="term" value="F:ribonucleoside triphosphate phosphatase activity"/>
    <property type="evidence" value="ECO:0007669"/>
    <property type="project" value="UniProtKB-ARBA"/>
</dbReference>
<proteinExistence type="inferred from homology"/>
<evidence type="ECO:0000256" key="1">
    <source>
        <dbReference type="ARBA" id="ARBA00007665"/>
    </source>
</evidence>
<dbReference type="GO" id="GO:0032561">
    <property type="term" value="F:guanyl ribonucleotide binding"/>
    <property type="evidence" value="ECO:0007669"/>
    <property type="project" value="UniProtKB-ARBA"/>
</dbReference>
<dbReference type="PROSITE" id="PS00910">
    <property type="entry name" value="UPF0029"/>
    <property type="match status" value="1"/>
</dbReference>
<comment type="similarity">
    <text evidence="1">Belongs to the IMPACT family.</text>
</comment>